<dbReference type="PANTHER" id="PTHR46390">
    <property type="entry name" value="MANNOSE-1-PHOSPHATE GUANYLYLTRANSFERASE"/>
    <property type="match status" value="1"/>
</dbReference>
<dbReference type="AlphaFoldDB" id="A0A0G0Q450"/>
<dbReference type="Proteomes" id="UP000034325">
    <property type="component" value="Unassembled WGS sequence"/>
</dbReference>
<dbReference type="Pfam" id="PF22640">
    <property type="entry name" value="ManC_GMP_beta-helix"/>
    <property type="match status" value="1"/>
</dbReference>
<dbReference type="InterPro" id="IPR051161">
    <property type="entry name" value="Mannose-6P_isomerase_type2"/>
</dbReference>
<feature type="domain" description="Nucleotidyl transferase" evidence="1">
    <location>
        <begin position="22"/>
        <end position="295"/>
    </location>
</feature>
<proteinExistence type="predicted"/>
<comment type="caution">
    <text evidence="3">The sequence shown here is derived from an EMBL/GenBank/DDBJ whole genome shotgun (WGS) entry which is preliminary data.</text>
</comment>
<dbReference type="InterPro" id="IPR029044">
    <property type="entry name" value="Nucleotide-diphossugar_trans"/>
</dbReference>
<evidence type="ECO:0000313" key="3">
    <source>
        <dbReference type="EMBL" id="KKQ96451.1"/>
    </source>
</evidence>
<dbReference type="GO" id="GO:0009298">
    <property type="term" value="P:GDP-mannose biosynthetic process"/>
    <property type="evidence" value="ECO:0007669"/>
    <property type="project" value="TreeGrafter"/>
</dbReference>
<dbReference type="CDD" id="cd02509">
    <property type="entry name" value="GDP-M1P_Guanylyltransferase"/>
    <property type="match status" value="1"/>
</dbReference>
<gene>
    <name evidence="3" type="ORF">UT23_C0031G0011</name>
</gene>
<dbReference type="GO" id="GO:0004475">
    <property type="term" value="F:mannose-1-phosphate guanylyltransferase (GTP) activity"/>
    <property type="evidence" value="ECO:0007669"/>
    <property type="project" value="InterPro"/>
</dbReference>
<keyword evidence="3" id="KW-0548">Nucleotidyltransferase</keyword>
<evidence type="ECO:0000259" key="1">
    <source>
        <dbReference type="Pfam" id="PF00483"/>
    </source>
</evidence>
<evidence type="ECO:0000313" key="4">
    <source>
        <dbReference type="Proteomes" id="UP000034325"/>
    </source>
</evidence>
<dbReference type="SUPFAM" id="SSF159283">
    <property type="entry name" value="Guanosine diphospho-D-mannose pyrophosphorylase/mannose-6-phosphate isomerase linker domain"/>
    <property type="match status" value="1"/>
</dbReference>
<reference evidence="3 4" key="1">
    <citation type="journal article" date="2015" name="Nature">
        <title>rRNA introns, odd ribosomes, and small enigmatic genomes across a large radiation of phyla.</title>
        <authorList>
            <person name="Brown C.T."/>
            <person name="Hug L.A."/>
            <person name="Thomas B.C."/>
            <person name="Sharon I."/>
            <person name="Castelle C.J."/>
            <person name="Singh A."/>
            <person name="Wilkins M.J."/>
            <person name="Williams K.H."/>
            <person name="Banfield J.F."/>
        </authorList>
    </citation>
    <scope>NUCLEOTIDE SEQUENCE [LARGE SCALE GENOMIC DNA]</scope>
</reference>
<dbReference type="InterPro" id="IPR049577">
    <property type="entry name" value="GMPP_N"/>
</dbReference>
<organism evidence="3 4">
    <name type="scientific">Candidatus Woesebacteria bacterium GW2011_GWA1_39_12</name>
    <dbReference type="NCBI Taxonomy" id="1618549"/>
    <lineage>
        <taxon>Bacteria</taxon>
        <taxon>Candidatus Woeseibacteriota</taxon>
    </lineage>
</organism>
<dbReference type="SUPFAM" id="SSF53448">
    <property type="entry name" value="Nucleotide-diphospho-sugar transferases"/>
    <property type="match status" value="1"/>
</dbReference>
<accession>A0A0G0Q450</accession>
<dbReference type="InterPro" id="IPR005835">
    <property type="entry name" value="NTP_transferase_dom"/>
</dbReference>
<evidence type="ECO:0000259" key="2">
    <source>
        <dbReference type="Pfam" id="PF22640"/>
    </source>
</evidence>
<sequence>MKAGSRRLLKRTSENYEDHLYALILAGGGGTRLWPKSRDKTPKQFLKLFKNETLTQITVKRFRKILPYERIFIVTVSEEYKKEILKEIPNFRSQNIIVEPARRETGPAHGLGALYIQQKDRDAVIITESADRLVSPLGLYLKTLTAAAKIAYEEEGMVAIGVKPRYPQPGYGHIKRGQKLTPVNGVKFFKLEKFVEKPPLVLAKKYTASGNYYWNAGQFVWKASVLLDALAKYAPDIKVQLDEIAKGKSLATSYENMPKIAIDYAVAEKAKNFKLAVADFFWTDIGDWKEVWENLPKDNLGNVIIDGEEPGGRVINLDSSDALVHTDGRLIAVVDVDNIVIVDTEDALLVCSKSKAQNVKKIVEELKKEKDSKLL</sequence>
<feature type="domain" description="MannoseP isomerase/GMP-like beta-helix" evidence="2">
    <location>
        <begin position="312"/>
        <end position="366"/>
    </location>
</feature>
<dbReference type="PANTHER" id="PTHR46390:SF1">
    <property type="entry name" value="MANNOSE-1-PHOSPHATE GUANYLYLTRANSFERASE"/>
    <property type="match status" value="1"/>
</dbReference>
<dbReference type="InterPro" id="IPR054566">
    <property type="entry name" value="ManC/GMP-like_b-helix"/>
</dbReference>
<dbReference type="PATRIC" id="fig|1618549.4.peg.1412"/>
<dbReference type="Pfam" id="PF00483">
    <property type="entry name" value="NTP_transferase"/>
    <property type="match status" value="1"/>
</dbReference>
<protein>
    <submittedName>
        <fullName evidence="3">Mannose-1-phosphate guanylyltransferase</fullName>
    </submittedName>
</protein>
<name>A0A0G0Q450_9BACT</name>
<dbReference type="Gene3D" id="3.90.550.10">
    <property type="entry name" value="Spore Coat Polysaccharide Biosynthesis Protein SpsA, Chain A"/>
    <property type="match status" value="1"/>
</dbReference>
<dbReference type="EMBL" id="LBWA01000031">
    <property type="protein sequence ID" value="KKQ96451.1"/>
    <property type="molecule type" value="Genomic_DNA"/>
</dbReference>
<keyword evidence="3" id="KW-0808">Transferase</keyword>